<evidence type="ECO:0000313" key="2">
    <source>
        <dbReference type="EMBL" id="NBI34756.1"/>
    </source>
</evidence>
<accession>A0A7C9JE02</accession>
<comment type="caution">
    <text evidence="2">The sequence shown here is derived from an EMBL/GenBank/DDBJ whole genome shotgun (WGS) entry which is preliminary data.</text>
</comment>
<evidence type="ECO:0008006" key="3">
    <source>
        <dbReference type="Google" id="ProtNLM"/>
    </source>
</evidence>
<organism evidence="2">
    <name type="scientific">Muribaculaceae bacterium Z82</name>
    <dbReference type="NCBI Taxonomy" id="2304548"/>
    <lineage>
        <taxon>Bacteria</taxon>
        <taxon>Pseudomonadati</taxon>
        <taxon>Bacteroidota</taxon>
        <taxon>Bacteroidia</taxon>
        <taxon>Bacteroidales</taxon>
        <taxon>Muribaculaceae</taxon>
    </lineage>
</organism>
<gene>
    <name evidence="2" type="ORF">D1639_06890</name>
</gene>
<name>A0A7C9JE02_9BACT</name>
<keyword evidence="1" id="KW-0175">Coiled coil</keyword>
<proteinExistence type="predicted"/>
<feature type="coiled-coil region" evidence="1">
    <location>
        <begin position="79"/>
        <end position="130"/>
    </location>
</feature>
<protein>
    <recommendedName>
        <fullName evidence="3">C4-type zinc ribbon domain-containing protein</fullName>
    </recommendedName>
</protein>
<dbReference type="Gene3D" id="1.10.287.1490">
    <property type="match status" value="1"/>
</dbReference>
<evidence type="ECO:0000256" key="1">
    <source>
        <dbReference type="SAM" id="Coils"/>
    </source>
</evidence>
<reference evidence="2" key="1">
    <citation type="submission" date="2018-08" db="EMBL/GenBank/DDBJ databases">
        <title>Murine metabolic-syndrome-specific gut microbial biobank.</title>
        <authorList>
            <person name="Liu C."/>
        </authorList>
    </citation>
    <scope>NUCLEOTIDE SEQUENCE [LARGE SCALE GENOMIC DNA]</scope>
    <source>
        <strain evidence="2">Z82</strain>
    </source>
</reference>
<dbReference type="EMBL" id="QWKH01000045">
    <property type="protein sequence ID" value="NBI34756.1"/>
    <property type="molecule type" value="Genomic_DNA"/>
</dbReference>
<dbReference type="AlphaFoldDB" id="A0A7C9JE02"/>
<sequence>MRLDEDTIADLFRIQSLVLEAKGAAKELEELPERAVILAARTKKRAIEEKNTEVGKLYEAAESKAAAFAEEDAALAEKQRKAQADIDEARGSYRNVEARSKEMNGYAKRRAVLEQNLSDVLDELARIETVQKQVSMALAALNSKEAEATEAFVEKGTALKRRIAQLDAERAEIEQQVPADVMRAFQQLSDRTGGVAIARLAGGACSACRAPVDAARVTHMRASGNVGNCPQCGRLLVLD</sequence>